<dbReference type="InterPro" id="IPR000326">
    <property type="entry name" value="PAP2/HPO"/>
</dbReference>
<dbReference type="HOGENOM" id="CLU_072573_8_0_11"/>
<feature type="transmembrane region" description="Helical" evidence="7">
    <location>
        <begin position="147"/>
        <end position="167"/>
    </location>
</feature>
<organism evidence="9 10">
    <name type="scientific">Saccharopolyspora erythraea (strain ATCC 11635 / DSM 40517 / JCM 4748 / NBRC 13426 / NCIMB 8594 / NRRL 2338)</name>
    <dbReference type="NCBI Taxonomy" id="405948"/>
    <lineage>
        <taxon>Bacteria</taxon>
        <taxon>Bacillati</taxon>
        <taxon>Actinomycetota</taxon>
        <taxon>Actinomycetes</taxon>
        <taxon>Pseudonocardiales</taxon>
        <taxon>Pseudonocardiaceae</taxon>
        <taxon>Saccharopolyspora</taxon>
    </lineage>
</organism>
<keyword evidence="4" id="KW-0378">Hydrolase</keyword>
<dbReference type="GO" id="GO:0005886">
    <property type="term" value="C:plasma membrane"/>
    <property type="evidence" value="ECO:0007669"/>
    <property type="project" value="UniProtKB-SubCell"/>
</dbReference>
<feature type="domain" description="Phosphatidic acid phosphatase type 2/haloperoxidase" evidence="8">
    <location>
        <begin position="73"/>
        <end position="188"/>
    </location>
</feature>
<dbReference type="SMART" id="SM00014">
    <property type="entry name" value="acidPPc"/>
    <property type="match status" value="1"/>
</dbReference>
<dbReference type="SUPFAM" id="SSF48317">
    <property type="entry name" value="Acid phosphatase/Vanadium-dependent haloperoxidase"/>
    <property type="match status" value="1"/>
</dbReference>
<dbReference type="GO" id="GO:0016787">
    <property type="term" value="F:hydrolase activity"/>
    <property type="evidence" value="ECO:0007669"/>
    <property type="project" value="UniProtKB-KW"/>
</dbReference>
<name>A4FQA0_SACEN</name>
<evidence type="ECO:0000256" key="5">
    <source>
        <dbReference type="ARBA" id="ARBA00022989"/>
    </source>
</evidence>
<feature type="transmembrane region" description="Helical" evidence="7">
    <location>
        <begin position="173"/>
        <end position="195"/>
    </location>
</feature>
<dbReference type="EMBL" id="AM420293">
    <property type="protein sequence ID" value="CAM06225.1"/>
    <property type="molecule type" value="Genomic_DNA"/>
</dbReference>
<dbReference type="Proteomes" id="UP000006728">
    <property type="component" value="Chromosome"/>
</dbReference>
<evidence type="ECO:0000256" key="6">
    <source>
        <dbReference type="ARBA" id="ARBA00023136"/>
    </source>
</evidence>
<keyword evidence="10" id="KW-1185">Reference proteome</keyword>
<protein>
    <submittedName>
        <fullName evidence="9">Integral membrane protein</fullName>
    </submittedName>
</protein>
<feature type="transmembrane region" description="Helical" evidence="7">
    <location>
        <begin position="46"/>
        <end position="64"/>
    </location>
</feature>
<dbReference type="Pfam" id="PF01569">
    <property type="entry name" value="PAP2"/>
    <property type="match status" value="1"/>
</dbReference>
<dbReference type="AlphaFoldDB" id="A4FQA0"/>
<evidence type="ECO:0000313" key="10">
    <source>
        <dbReference type="Proteomes" id="UP000006728"/>
    </source>
</evidence>
<keyword evidence="5 7" id="KW-1133">Transmembrane helix</keyword>
<dbReference type="STRING" id="405948.SACE_7064"/>
<evidence type="ECO:0000256" key="1">
    <source>
        <dbReference type="ARBA" id="ARBA00004651"/>
    </source>
</evidence>
<dbReference type="PANTHER" id="PTHR14969:SF62">
    <property type="entry name" value="DECAPRENYLPHOSPHORYL-5-PHOSPHORIBOSE PHOSPHATASE RV3807C-RELATED"/>
    <property type="match status" value="1"/>
</dbReference>
<evidence type="ECO:0000256" key="3">
    <source>
        <dbReference type="ARBA" id="ARBA00022692"/>
    </source>
</evidence>
<reference evidence="9 10" key="1">
    <citation type="journal article" date="2007" name="Nat. Biotechnol.">
        <title>Complete genome sequence of the erythromycin-producing bacterium Saccharopolyspora erythraea NRRL23338.</title>
        <authorList>
            <person name="Oliynyk M."/>
            <person name="Samborskyy M."/>
            <person name="Lester J.B."/>
            <person name="Mironenko T."/>
            <person name="Scott N."/>
            <person name="Dickens S."/>
            <person name="Haydock S.F."/>
            <person name="Leadlay P.F."/>
        </authorList>
    </citation>
    <scope>NUCLEOTIDE SEQUENCE [LARGE SCALE GENOMIC DNA]</scope>
    <source>
        <strain evidence="10">ATCC 11635 / DSM 40517 / JCM 4748 / NBRC 13426 / NCIMB 8594 / NRRL 2338</strain>
    </source>
</reference>
<evidence type="ECO:0000313" key="9">
    <source>
        <dbReference type="EMBL" id="CAM06225.1"/>
    </source>
</evidence>
<dbReference type="PANTHER" id="PTHR14969">
    <property type="entry name" value="SPHINGOSINE-1-PHOSPHATE PHOSPHOHYDROLASE"/>
    <property type="match status" value="1"/>
</dbReference>
<dbReference type="Gene3D" id="1.20.144.10">
    <property type="entry name" value="Phosphatidic acid phosphatase type 2/haloperoxidase"/>
    <property type="match status" value="1"/>
</dbReference>
<comment type="subcellular location">
    <subcellularLocation>
        <location evidence="1">Cell membrane</location>
        <topology evidence="1">Multi-pass membrane protein</topology>
    </subcellularLocation>
</comment>
<dbReference type="RefSeq" id="WP_011875242.1">
    <property type="nucleotide sequence ID" value="NC_009142.1"/>
</dbReference>
<proteinExistence type="predicted"/>
<gene>
    <name evidence="9" type="ordered locus">SACE_7064</name>
</gene>
<accession>A4FQA0</accession>
<dbReference type="KEGG" id="sen:SACE_7064"/>
<dbReference type="InterPro" id="IPR036938">
    <property type="entry name" value="PAP2/HPO_sf"/>
</dbReference>
<sequence length="220" mass="23683">MFTESSHPHPAVNEIEDVPDVSAHWYRAVTDLAADAPGWLRAPAPVATEAIILIFLGLFVLTWWRARAGGDRQLTAALLAPVATAVAYLGSELLKTWWQQERPCRAVRDIAATLAECPEPGDWSLPSNHSAIAAASAVALAFAWRRLAVAAVLLALLEGFSRVYVGAHYPHDVIAGFLLGALVATAVMPLTGPLTPTTHRIRSHRAFRTALDSRQAAASR</sequence>
<dbReference type="eggNOG" id="COG0671">
    <property type="taxonomic scope" value="Bacteria"/>
</dbReference>
<keyword evidence="6 7" id="KW-0472">Membrane</keyword>
<evidence type="ECO:0000256" key="7">
    <source>
        <dbReference type="SAM" id="Phobius"/>
    </source>
</evidence>
<keyword evidence="3 7" id="KW-0812">Transmembrane</keyword>
<keyword evidence="2" id="KW-1003">Cell membrane</keyword>
<evidence type="ECO:0000256" key="4">
    <source>
        <dbReference type="ARBA" id="ARBA00022801"/>
    </source>
</evidence>
<evidence type="ECO:0000256" key="2">
    <source>
        <dbReference type="ARBA" id="ARBA00022475"/>
    </source>
</evidence>
<evidence type="ECO:0000259" key="8">
    <source>
        <dbReference type="SMART" id="SM00014"/>
    </source>
</evidence>